<organism evidence="1 2">
    <name type="scientific">Furfurilactobacillus siliginis</name>
    <dbReference type="NCBI Taxonomy" id="348151"/>
    <lineage>
        <taxon>Bacteria</taxon>
        <taxon>Bacillati</taxon>
        <taxon>Bacillota</taxon>
        <taxon>Bacilli</taxon>
        <taxon>Lactobacillales</taxon>
        <taxon>Lactobacillaceae</taxon>
        <taxon>Furfurilactobacillus</taxon>
    </lineage>
</organism>
<proteinExistence type="predicted"/>
<evidence type="ECO:0000313" key="2">
    <source>
        <dbReference type="Proteomes" id="UP000051139"/>
    </source>
</evidence>
<reference evidence="1 2" key="1">
    <citation type="journal article" date="2015" name="Genome Announc.">
        <title>Expanding the biotechnology potential of lactobacilli through comparative genomics of 213 strains and associated genera.</title>
        <authorList>
            <person name="Sun Z."/>
            <person name="Harris H.M."/>
            <person name="McCann A."/>
            <person name="Guo C."/>
            <person name="Argimon S."/>
            <person name="Zhang W."/>
            <person name="Yang X."/>
            <person name="Jeffery I.B."/>
            <person name="Cooney J.C."/>
            <person name="Kagawa T.F."/>
            <person name="Liu W."/>
            <person name="Song Y."/>
            <person name="Salvetti E."/>
            <person name="Wrobel A."/>
            <person name="Rasinkangas P."/>
            <person name="Parkhill J."/>
            <person name="Rea M.C."/>
            <person name="O'Sullivan O."/>
            <person name="Ritari J."/>
            <person name="Douillard F.P."/>
            <person name="Paul Ross R."/>
            <person name="Yang R."/>
            <person name="Briner A.E."/>
            <person name="Felis G.E."/>
            <person name="de Vos W.M."/>
            <person name="Barrangou R."/>
            <person name="Klaenhammer T.R."/>
            <person name="Caufield P.W."/>
            <person name="Cui Y."/>
            <person name="Zhang H."/>
            <person name="O'Toole P.W."/>
        </authorList>
    </citation>
    <scope>NUCLEOTIDE SEQUENCE [LARGE SCALE GENOMIC DNA]</scope>
    <source>
        <strain evidence="1 2">DSM 22696</strain>
    </source>
</reference>
<keyword evidence="2" id="KW-1185">Reference proteome</keyword>
<dbReference type="EMBL" id="JQCB01000001">
    <property type="protein sequence ID" value="KRN97311.1"/>
    <property type="molecule type" value="Genomic_DNA"/>
</dbReference>
<dbReference type="Proteomes" id="UP000051139">
    <property type="component" value="Unassembled WGS sequence"/>
</dbReference>
<evidence type="ECO:0000313" key="1">
    <source>
        <dbReference type="EMBL" id="KRN97311.1"/>
    </source>
</evidence>
<protein>
    <submittedName>
        <fullName evidence="1">Uncharacterized protein</fullName>
    </submittedName>
</protein>
<gene>
    <name evidence="1" type="ORF">IV55_GL000239</name>
</gene>
<name>A0A0R2L678_9LACO</name>
<accession>A0A0R2L678</accession>
<sequence>MVARNTPWLGIPVIDKTAGFKKIMYAIATNVVNPASSSVRTFVLFSDNLK</sequence>
<comment type="caution">
    <text evidence="1">The sequence shown here is derived from an EMBL/GenBank/DDBJ whole genome shotgun (WGS) entry which is preliminary data.</text>
</comment>
<dbReference type="AlphaFoldDB" id="A0A0R2L678"/>
<dbReference type="STRING" id="348151.IV55_GL000239"/>